<feature type="domain" description="Radical SAM core" evidence="4">
    <location>
        <begin position="21"/>
        <end position="199"/>
    </location>
</feature>
<keyword evidence="6" id="KW-1185">Reference proteome</keyword>
<evidence type="ECO:0000313" key="6">
    <source>
        <dbReference type="Proteomes" id="UP001322744"/>
    </source>
</evidence>
<keyword evidence="2" id="KW-0408">Iron</keyword>
<evidence type="ECO:0000259" key="4">
    <source>
        <dbReference type="Pfam" id="PF04055"/>
    </source>
</evidence>
<name>A0ABZ0TYZ8_9FIRM</name>
<dbReference type="RefSeq" id="WP_045173221.1">
    <property type="nucleotide sequence ID" value="NZ_CP139957.1"/>
</dbReference>
<dbReference type="InterPro" id="IPR040086">
    <property type="entry name" value="MJ0683-like"/>
</dbReference>
<reference evidence="5 6" key="1">
    <citation type="submission" date="2023-12" db="EMBL/GenBank/DDBJ databases">
        <authorList>
            <person name="Manesh M.J.H."/>
            <person name="Bing R.G."/>
            <person name="Willard D.J."/>
            <person name="Kelly R.M."/>
        </authorList>
    </citation>
    <scope>NUCLEOTIDE SEQUENCE [LARGE SCALE GENOMIC DNA]</scope>
    <source>
        <strain evidence="5 6">DSM 8977</strain>
    </source>
</reference>
<evidence type="ECO:0000313" key="5">
    <source>
        <dbReference type="EMBL" id="WPX08693.1"/>
    </source>
</evidence>
<evidence type="ECO:0000256" key="3">
    <source>
        <dbReference type="ARBA" id="ARBA00023014"/>
    </source>
</evidence>
<dbReference type="CDD" id="cd01335">
    <property type="entry name" value="Radical_SAM"/>
    <property type="match status" value="1"/>
</dbReference>
<dbReference type="InterPro" id="IPR007197">
    <property type="entry name" value="rSAM"/>
</dbReference>
<gene>
    <name evidence="5" type="ORF">SOJ16_002596</name>
</gene>
<accession>A0ABZ0TYZ8</accession>
<dbReference type="SFLD" id="SFLDS00029">
    <property type="entry name" value="Radical_SAM"/>
    <property type="match status" value="1"/>
</dbReference>
<organism evidence="5 6">
    <name type="scientific">Anaerocellum danielii</name>
    <dbReference type="NCBI Taxonomy" id="1387557"/>
    <lineage>
        <taxon>Bacteria</taxon>
        <taxon>Bacillati</taxon>
        <taxon>Bacillota</taxon>
        <taxon>Bacillota incertae sedis</taxon>
        <taxon>Caldicellulosiruptorales</taxon>
        <taxon>Caldicellulosiruptoraceae</taxon>
        <taxon>Anaerocellum</taxon>
    </lineage>
</organism>
<dbReference type="PANTHER" id="PTHR43432:SF6">
    <property type="entry name" value="RADICAL SAM CORE DOMAIN-CONTAINING PROTEIN"/>
    <property type="match status" value="1"/>
</dbReference>
<dbReference type="SFLD" id="SFLDG01084">
    <property type="entry name" value="Uncharacterised_Radical_SAM_Su"/>
    <property type="match status" value="1"/>
</dbReference>
<keyword evidence="3" id="KW-0411">Iron-sulfur</keyword>
<evidence type="ECO:0000256" key="1">
    <source>
        <dbReference type="ARBA" id="ARBA00022723"/>
    </source>
</evidence>
<dbReference type="Gene3D" id="3.80.30.30">
    <property type="match status" value="1"/>
</dbReference>
<dbReference type="Proteomes" id="UP001322744">
    <property type="component" value="Chromosome"/>
</dbReference>
<evidence type="ECO:0000256" key="2">
    <source>
        <dbReference type="ARBA" id="ARBA00023004"/>
    </source>
</evidence>
<dbReference type="Pfam" id="PF04055">
    <property type="entry name" value="Radical_SAM"/>
    <property type="match status" value="1"/>
</dbReference>
<protein>
    <submittedName>
        <fullName evidence="5">Radical SAM protein</fullName>
    </submittedName>
</protein>
<dbReference type="EMBL" id="CP139957">
    <property type="protein sequence ID" value="WPX08693.1"/>
    <property type="molecule type" value="Genomic_DNA"/>
</dbReference>
<keyword evidence="1" id="KW-0479">Metal-binding</keyword>
<proteinExistence type="predicted"/>
<sequence>MGVERKNLLYKSGVEYADYTINHVLGCSHGCRYPCYAYLMNKRFGKIKSYNEWIQPRVVTNTLELLNKELPKIHDKIDHVNLCFSTDPFMFEQPQISKLSLEIIEILNDWNIPVETLTKGVYPKELIGISSHNNNRFGITLVSYFEDFRKAFEPGAAPIEERIKSLKVLHYAGFKTWVSIEPYPTPNIIEQDIDKLLEKISFVDKIVFGRWNYNTLSKSFENHKEFYLKISEKVQEFCEKNNIELIVKSEVYK</sequence>
<dbReference type="PANTHER" id="PTHR43432">
    <property type="entry name" value="SLR0285 PROTEIN"/>
    <property type="match status" value="1"/>
</dbReference>